<evidence type="ECO:0000256" key="1">
    <source>
        <dbReference type="ARBA" id="ARBA00012513"/>
    </source>
</evidence>
<dbReference type="AlphaFoldDB" id="A0A2T7NWV1"/>
<evidence type="ECO:0000256" key="8">
    <source>
        <dbReference type="ARBA" id="ARBA00048679"/>
    </source>
</evidence>
<dbReference type="PROSITE" id="PS50011">
    <property type="entry name" value="PROTEIN_KINASE_DOM"/>
    <property type="match status" value="1"/>
</dbReference>
<evidence type="ECO:0000256" key="2">
    <source>
        <dbReference type="ARBA" id="ARBA00022527"/>
    </source>
</evidence>
<dbReference type="PANTHER" id="PTHR22983">
    <property type="entry name" value="PROTEIN KINASE RELATED"/>
    <property type="match status" value="1"/>
</dbReference>
<keyword evidence="4" id="KW-0547">Nucleotide-binding</keyword>
<evidence type="ECO:0000256" key="3">
    <source>
        <dbReference type="ARBA" id="ARBA00022679"/>
    </source>
</evidence>
<name>A0A2T7NWV1_POMCA</name>
<keyword evidence="5" id="KW-0418">Kinase</keyword>
<feature type="domain" description="Protein kinase" evidence="9">
    <location>
        <begin position="1"/>
        <end position="172"/>
    </location>
</feature>
<comment type="catalytic activity">
    <reaction evidence="8">
        <text>L-seryl-[protein] + ATP = O-phospho-L-seryl-[protein] + ADP + H(+)</text>
        <dbReference type="Rhea" id="RHEA:17989"/>
        <dbReference type="Rhea" id="RHEA-COMP:9863"/>
        <dbReference type="Rhea" id="RHEA-COMP:11604"/>
        <dbReference type="ChEBI" id="CHEBI:15378"/>
        <dbReference type="ChEBI" id="CHEBI:29999"/>
        <dbReference type="ChEBI" id="CHEBI:30616"/>
        <dbReference type="ChEBI" id="CHEBI:83421"/>
        <dbReference type="ChEBI" id="CHEBI:456216"/>
        <dbReference type="EC" id="2.7.11.1"/>
    </reaction>
</comment>
<keyword evidence="11" id="KW-1185">Reference proteome</keyword>
<dbReference type="InterPro" id="IPR011009">
    <property type="entry name" value="Kinase-like_dom_sf"/>
</dbReference>
<evidence type="ECO:0000256" key="7">
    <source>
        <dbReference type="ARBA" id="ARBA00047899"/>
    </source>
</evidence>
<dbReference type="GO" id="GO:0005737">
    <property type="term" value="C:cytoplasm"/>
    <property type="evidence" value="ECO:0007669"/>
    <property type="project" value="TreeGrafter"/>
</dbReference>
<dbReference type="Gene3D" id="3.30.200.20">
    <property type="entry name" value="Phosphorylase Kinase, domain 1"/>
    <property type="match status" value="1"/>
</dbReference>
<protein>
    <recommendedName>
        <fullName evidence="1">non-specific serine/threonine protein kinase</fullName>
        <ecNumber evidence="1">2.7.11.1</ecNumber>
    </recommendedName>
</protein>
<evidence type="ECO:0000256" key="4">
    <source>
        <dbReference type="ARBA" id="ARBA00022741"/>
    </source>
</evidence>
<keyword evidence="2" id="KW-0723">Serine/threonine-protein kinase</keyword>
<dbReference type="InterPro" id="IPR000719">
    <property type="entry name" value="Prot_kinase_dom"/>
</dbReference>
<dbReference type="EMBL" id="PZQS01000008">
    <property type="protein sequence ID" value="PVD25649.1"/>
    <property type="molecule type" value="Genomic_DNA"/>
</dbReference>
<proteinExistence type="predicted"/>
<organism evidence="10 11">
    <name type="scientific">Pomacea canaliculata</name>
    <name type="common">Golden apple snail</name>
    <dbReference type="NCBI Taxonomy" id="400727"/>
    <lineage>
        <taxon>Eukaryota</taxon>
        <taxon>Metazoa</taxon>
        <taxon>Spiralia</taxon>
        <taxon>Lophotrochozoa</taxon>
        <taxon>Mollusca</taxon>
        <taxon>Gastropoda</taxon>
        <taxon>Caenogastropoda</taxon>
        <taxon>Architaenioglossa</taxon>
        <taxon>Ampullarioidea</taxon>
        <taxon>Ampullariidae</taxon>
        <taxon>Pomacea</taxon>
    </lineage>
</organism>
<sequence>MREIRMLKQLKHPNLVRLIEVFRRKKRLHLVFDYVDHTLLNELDRHPRGLPEQMVKKIIYQTLLAVNFCHQYNTIHRDVKPENILITRQGQVKLCDFGFARILSDLIPRHMQIFSNNAFFKGMSIPEPDRLEPLDEKFPGAAPQTMSFMQTCLKMDPAERLTCQQLLEHPYMDLNMEMVTASKHDGPVRKKTFQPQLPLLQAPTATSPVPNPKYQAMNKQKPRFNHHHLPNI</sequence>
<evidence type="ECO:0000313" key="11">
    <source>
        <dbReference type="Proteomes" id="UP000245119"/>
    </source>
</evidence>
<dbReference type="Gene3D" id="1.10.510.10">
    <property type="entry name" value="Transferase(Phosphotransferase) domain 1"/>
    <property type="match status" value="2"/>
</dbReference>
<dbReference type="GO" id="GO:0004674">
    <property type="term" value="F:protein serine/threonine kinase activity"/>
    <property type="evidence" value="ECO:0007669"/>
    <property type="project" value="UniProtKB-KW"/>
</dbReference>
<dbReference type="STRING" id="400727.A0A2T7NWV1"/>
<reference evidence="10 11" key="1">
    <citation type="submission" date="2018-04" db="EMBL/GenBank/DDBJ databases">
        <title>The genome of golden apple snail Pomacea canaliculata provides insight into stress tolerance and invasive adaptation.</title>
        <authorList>
            <person name="Liu C."/>
            <person name="Liu B."/>
            <person name="Ren Y."/>
            <person name="Zhang Y."/>
            <person name="Wang H."/>
            <person name="Li S."/>
            <person name="Jiang F."/>
            <person name="Yin L."/>
            <person name="Zhang G."/>
            <person name="Qian W."/>
            <person name="Fan W."/>
        </authorList>
    </citation>
    <scope>NUCLEOTIDE SEQUENCE [LARGE SCALE GENOMIC DNA]</scope>
    <source>
        <strain evidence="10">SZHN2017</strain>
        <tissue evidence="10">Muscle</tissue>
    </source>
</reference>
<dbReference type="Proteomes" id="UP000245119">
    <property type="component" value="Linkage Group LG8"/>
</dbReference>
<dbReference type="EC" id="2.7.11.1" evidence="1"/>
<dbReference type="PANTHER" id="PTHR22983:SF6">
    <property type="entry name" value="SERINE_THREONINE-PROTEIN KINASE 36"/>
    <property type="match status" value="1"/>
</dbReference>
<evidence type="ECO:0000259" key="9">
    <source>
        <dbReference type="PROSITE" id="PS50011"/>
    </source>
</evidence>
<evidence type="ECO:0000256" key="5">
    <source>
        <dbReference type="ARBA" id="ARBA00022777"/>
    </source>
</evidence>
<evidence type="ECO:0000313" key="10">
    <source>
        <dbReference type="EMBL" id="PVD25649.1"/>
    </source>
</evidence>
<keyword evidence="3" id="KW-0808">Transferase</keyword>
<comment type="catalytic activity">
    <reaction evidence="7">
        <text>L-threonyl-[protein] + ATP = O-phospho-L-threonyl-[protein] + ADP + H(+)</text>
        <dbReference type="Rhea" id="RHEA:46608"/>
        <dbReference type="Rhea" id="RHEA-COMP:11060"/>
        <dbReference type="Rhea" id="RHEA-COMP:11605"/>
        <dbReference type="ChEBI" id="CHEBI:15378"/>
        <dbReference type="ChEBI" id="CHEBI:30013"/>
        <dbReference type="ChEBI" id="CHEBI:30616"/>
        <dbReference type="ChEBI" id="CHEBI:61977"/>
        <dbReference type="ChEBI" id="CHEBI:456216"/>
        <dbReference type="EC" id="2.7.11.1"/>
    </reaction>
</comment>
<dbReference type="SMART" id="SM00220">
    <property type="entry name" value="S_TKc"/>
    <property type="match status" value="1"/>
</dbReference>
<keyword evidence="6" id="KW-0067">ATP-binding</keyword>
<gene>
    <name evidence="10" type="ORF">C0Q70_13308</name>
</gene>
<evidence type="ECO:0000256" key="6">
    <source>
        <dbReference type="ARBA" id="ARBA00022840"/>
    </source>
</evidence>
<dbReference type="Pfam" id="PF00069">
    <property type="entry name" value="Pkinase"/>
    <property type="match status" value="1"/>
</dbReference>
<accession>A0A2T7NWV1</accession>
<dbReference type="SUPFAM" id="SSF56112">
    <property type="entry name" value="Protein kinase-like (PK-like)"/>
    <property type="match status" value="1"/>
</dbReference>
<comment type="caution">
    <text evidence="10">The sequence shown here is derived from an EMBL/GenBank/DDBJ whole genome shotgun (WGS) entry which is preliminary data.</text>
</comment>
<dbReference type="OrthoDB" id="548217at2759"/>
<dbReference type="GO" id="GO:0005524">
    <property type="term" value="F:ATP binding"/>
    <property type="evidence" value="ECO:0007669"/>
    <property type="project" value="UniProtKB-KW"/>
</dbReference>